<accession>A0ACC2D7Z4</accession>
<name>A0ACC2D7Z4_DIPCM</name>
<comment type="caution">
    <text evidence="1">The sequence shown here is derived from an EMBL/GenBank/DDBJ whole genome shotgun (WGS) entry which is preliminary data.</text>
</comment>
<dbReference type="EMBL" id="CM055098">
    <property type="protein sequence ID" value="KAJ7550392.1"/>
    <property type="molecule type" value="Genomic_DNA"/>
</dbReference>
<keyword evidence="2" id="KW-1185">Reference proteome</keyword>
<proteinExistence type="predicted"/>
<reference evidence="2" key="1">
    <citation type="journal article" date="2024" name="Proc. Natl. Acad. Sci. U.S.A.">
        <title>Extraordinary preservation of gene collinearity over three hundred million years revealed in homosporous lycophytes.</title>
        <authorList>
            <person name="Li C."/>
            <person name="Wickell D."/>
            <person name="Kuo L.Y."/>
            <person name="Chen X."/>
            <person name="Nie B."/>
            <person name="Liao X."/>
            <person name="Peng D."/>
            <person name="Ji J."/>
            <person name="Jenkins J."/>
            <person name="Williams M."/>
            <person name="Shu S."/>
            <person name="Plott C."/>
            <person name="Barry K."/>
            <person name="Rajasekar S."/>
            <person name="Grimwood J."/>
            <person name="Han X."/>
            <person name="Sun S."/>
            <person name="Hou Z."/>
            <person name="He W."/>
            <person name="Dai G."/>
            <person name="Sun C."/>
            <person name="Schmutz J."/>
            <person name="Leebens-Mack J.H."/>
            <person name="Li F.W."/>
            <person name="Wang L."/>
        </authorList>
    </citation>
    <scope>NUCLEOTIDE SEQUENCE [LARGE SCALE GENOMIC DNA]</scope>
    <source>
        <strain evidence="2">cv. PW_Plant_1</strain>
    </source>
</reference>
<sequence length="358" mass="38969">MVGIRWSANEGEAQPQTPAVAEGGSSRPEDPAAHFSDDDRSVAADSWSVKSEYGSLMDGDDLLRNADAAEALAVANLRPADYSSDKEEQDVEPSVLGLQSHWDSTYADELANFHEHGDAGEIWFGEEVMEVVADWIARLCASISAGLPIDPVHGVNKDASCKPSDIRAKASEELEWNILDIGTGNGLFLHALAKQGFTDLTGIDYSDAAVVLAKGVAEREGLNNITFLVDDVLEMKLQTRYKLVTDKGTLDAIGLHPEGQKHRSLYWKAVSNLVAPGGLLVITSCNNTKDELVDELVKYEQSVRDDQRVVSKEERGSCPTTAGPPVFQYLDHIRTYPTYQFGGLEGSRVCTVAFIRKA</sequence>
<dbReference type="Proteomes" id="UP001162992">
    <property type="component" value="Chromosome 7"/>
</dbReference>
<protein>
    <submittedName>
        <fullName evidence="1">Uncharacterized protein</fullName>
    </submittedName>
</protein>
<organism evidence="1 2">
    <name type="scientific">Diphasiastrum complanatum</name>
    <name type="common">Issler's clubmoss</name>
    <name type="synonym">Lycopodium complanatum</name>
    <dbReference type="NCBI Taxonomy" id="34168"/>
    <lineage>
        <taxon>Eukaryota</taxon>
        <taxon>Viridiplantae</taxon>
        <taxon>Streptophyta</taxon>
        <taxon>Embryophyta</taxon>
        <taxon>Tracheophyta</taxon>
        <taxon>Lycopodiopsida</taxon>
        <taxon>Lycopodiales</taxon>
        <taxon>Lycopodiaceae</taxon>
        <taxon>Lycopodioideae</taxon>
        <taxon>Diphasiastrum</taxon>
    </lineage>
</organism>
<evidence type="ECO:0000313" key="1">
    <source>
        <dbReference type="EMBL" id="KAJ7550392.1"/>
    </source>
</evidence>
<evidence type="ECO:0000313" key="2">
    <source>
        <dbReference type="Proteomes" id="UP001162992"/>
    </source>
</evidence>
<gene>
    <name evidence="1" type="ORF">O6H91_07G098600</name>
</gene>